<sequence length="64" mass="6738">MLYSKTAKYAVLALAEVAAREADGLVATKLIAEATSSPYPLLAKIVNQLHRAGLIKATRGKRGG</sequence>
<reference evidence="1" key="1">
    <citation type="journal article" date="2014" name="Front. Microbiol.">
        <title>High frequency of phylogenetically diverse reductive dehalogenase-homologous genes in deep subseafloor sedimentary metagenomes.</title>
        <authorList>
            <person name="Kawai M."/>
            <person name="Futagami T."/>
            <person name="Toyoda A."/>
            <person name="Takaki Y."/>
            <person name="Nishi S."/>
            <person name="Hori S."/>
            <person name="Arai W."/>
            <person name="Tsubouchi T."/>
            <person name="Morono Y."/>
            <person name="Uchiyama I."/>
            <person name="Ito T."/>
            <person name="Fujiyama A."/>
            <person name="Inagaki F."/>
            <person name="Takami H."/>
        </authorList>
    </citation>
    <scope>NUCLEOTIDE SEQUENCE</scope>
    <source>
        <strain evidence="1">Expedition CK06-06</strain>
    </source>
</reference>
<dbReference type="GO" id="GO:0003700">
    <property type="term" value="F:DNA-binding transcription factor activity"/>
    <property type="evidence" value="ECO:0007669"/>
    <property type="project" value="TreeGrafter"/>
</dbReference>
<organism evidence="1">
    <name type="scientific">marine sediment metagenome</name>
    <dbReference type="NCBI Taxonomy" id="412755"/>
    <lineage>
        <taxon>unclassified sequences</taxon>
        <taxon>metagenomes</taxon>
        <taxon>ecological metagenomes</taxon>
    </lineage>
</organism>
<name>X0X2K0_9ZZZZ</name>
<evidence type="ECO:0008006" key="2">
    <source>
        <dbReference type="Google" id="ProtNLM"/>
    </source>
</evidence>
<dbReference type="InterPro" id="IPR036388">
    <property type="entry name" value="WH-like_DNA-bd_sf"/>
</dbReference>
<dbReference type="InterPro" id="IPR036390">
    <property type="entry name" value="WH_DNA-bd_sf"/>
</dbReference>
<protein>
    <recommendedName>
        <fullName evidence="2">Rrf2 family transcriptional regulator</fullName>
    </recommendedName>
</protein>
<dbReference type="Gene3D" id="1.10.10.10">
    <property type="entry name" value="Winged helix-like DNA-binding domain superfamily/Winged helix DNA-binding domain"/>
    <property type="match status" value="1"/>
</dbReference>
<proteinExistence type="predicted"/>
<dbReference type="AlphaFoldDB" id="X0X2K0"/>
<dbReference type="SUPFAM" id="SSF46785">
    <property type="entry name" value="Winged helix' DNA-binding domain"/>
    <property type="match status" value="1"/>
</dbReference>
<dbReference type="InterPro" id="IPR000944">
    <property type="entry name" value="Tscrpt_reg_Rrf2"/>
</dbReference>
<dbReference type="EMBL" id="BARS01038141">
    <property type="protein sequence ID" value="GAG19221.1"/>
    <property type="molecule type" value="Genomic_DNA"/>
</dbReference>
<dbReference type="PANTHER" id="PTHR33221:SF15">
    <property type="entry name" value="HTH-TYPE TRANSCRIPTIONAL REGULATOR YWGB-RELATED"/>
    <property type="match status" value="1"/>
</dbReference>
<comment type="caution">
    <text evidence="1">The sequence shown here is derived from an EMBL/GenBank/DDBJ whole genome shotgun (WGS) entry which is preliminary data.</text>
</comment>
<dbReference type="GO" id="GO:0005829">
    <property type="term" value="C:cytosol"/>
    <property type="evidence" value="ECO:0007669"/>
    <property type="project" value="TreeGrafter"/>
</dbReference>
<dbReference type="PANTHER" id="PTHR33221">
    <property type="entry name" value="WINGED HELIX-TURN-HELIX TRANSCRIPTIONAL REGULATOR, RRF2 FAMILY"/>
    <property type="match status" value="1"/>
</dbReference>
<gene>
    <name evidence="1" type="ORF">S01H1_58388</name>
</gene>
<feature type="non-terminal residue" evidence="1">
    <location>
        <position position="64"/>
    </location>
</feature>
<accession>X0X2K0</accession>
<dbReference type="PROSITE" id="PS51197">
    <property type="entry name" value="HTH_RRF2_2"/>
    <property type="match status" value="1"/>
</dbReference>
<evidence type="ECO:0000313" key="1">
    <source>
        <dbReference type="EMBL" id="GAG19221.1"/>
    </source>
</evidence>
<dbReference type="Pfam" id="PF02082">
    <property type="entry name" value="Rrf2"/>
    <property type="match status" value="1"/>
</dbReference>